<dbReference type="InterPro" id="IPR052997">
    <property type="entry name" value="RRT15-like"/>
</dbReference>
<protein>
    <submittedName>
        <fullName evidence="1">Uncharacterized protein</fullName>
    </submittedName>
</protein>
<evidence type="ECO:0000313" key="1">
    <source>
        <dbReference type="EMBL" id="KAF5833525.1"/>
    </source>
</evidence>
<keyword evidence="2" id="KW-1185">Reference proteome</keyword>
<comment type="caution">
    <text evidence="1">The sequence shown here is derived from an EMBL/GenBank/DDBJ whole genome shotgun (WGS) entry which is preliminary data.</text>
</comment>
<dbReference type="EMBL" id="MU069806">
    <property type="protein sequence ID" value="KAF5833525.1"/>
    <property type="molecule type" value="Genomic_DNA"/>
</dbReference>
<dbReference type="PANTHER" id="PTHR33047">
    <property type="entry name" value="PROTEIN TAR1"/>
    <property type="match status" value="1"/>
</dbReference>
<accession>A0ABQ7GFZ3</accession>
<dbReference type="Proteomes" id="UP000815325">
    <property type="component" value="Unassembled WGS sequence"/>
</dbReference>
<name>A0ABQ7GFZ3_DUNSA</name>
<organism evidence="1 2">
    <name type="scientific">Dunaliella salina</name>
    <name type="common">Green alga</name>
    <name type="synonym">Protococcus salinus</name>
    <dbReference type="NCBI Taxonomy" id="3046"/>
    <lineage>
        <taxon>Eukaryota</taxon>
        <taxon>Viridiplantae</taxon>
        <taxon>Chlorophyta</taxon>
        <taxon>core chlorophytes</taxon>
        <taxon>Chlorophyceae</taxon>
        <taxon>CS clade</taxon>
        <taxon>Chlamydomonadales</taxon>
        <taxon>Dunaliellaceae</taxon>
        <taxon>Dunaliella</taxon>
    </lineage>
</organism>
<proteinExistence type="predicted"/>
<evidence type="ECO:0000313" key="2">
    <source>
        <dbReference type="Proteomes" id="UP000815325"/>
    </source>
</evidence>
<gene>
    <name evidence="1" type="ORF">DUNSADRAFT_10176</name>
</gene>
<dbReference type="PANTHER" id="PTHR33047:SF8">
    <property type="entry name" value="REGULATOR OF RDNA TRANSCRIPTION PROTEIN 15"/>
    <property type="match status" value="1"/>
</dbReference>
<reference evidence="1" key="1">
    <citation type="submission" date="2017-08" db="EMBL/GenBank/DDBJ databases">
        <authorList>
            <person name="Polle J.E."/>
            <person name="Barry K."/>
            <person name="Cushman J."/>
            <person name="Schmutz J."/>
            <person name="Tran D."/>
            <person name="Hathwaick L.T."/>
            <person name="Yim W.C."/>
            <person name="Jenkins J."/>
            <person name="Mckie-Krisberg Z.M."/>
            <person name="Prochnik S."/>
            <person name="Lindquist E."/>
            <person name="Dockter R.B."/>
            <person name="Adam C."/>
            <person name="Molina H."/>
            <person name="Bunkerborg J."/>
            <person name="Jin E."/>
            <person name="Buchheim M."/>
            <person name="Magnuson J."/>
        </authorList>
    </citation>
    <scope>NUCLEOTIDE SEQUENCE</scope>
    <source>
        <strain evidence="1">CCAP 19/18</strain>
    </source>
</reference>
<sequence length="72" mass="7766">MIGRADIEGSKSNVTMNAWLPQASYPCGPFSDLMTKTNQKTIIICAEEGVERPCSVIQCSCSKNQGKQVLAS</sequence>